<evidence type="ECO:0000313" key="1">
    <source>
        <dbReference type="EMBL" id="KAJ7027541.1"/>
    </source>
</evidence>
<sequence>MSDEQKKTWHERFEQHAGLASFCQWGSAAIHHALSHQRRNCGLFGGRAKGDHRRRSRTERFPVPQFAPVASFTSSSGFGLVNLNRS</sequence>
<dbReference type="AlphaFoldDB" id="A0AAD6SGG6"/>
<protein>
    <submittedName>
        <fullName evidence="1">Uncharacterized protein</fullName>
    </submittedName>
</protein>
<dbReference type="Proteomes" id="UP001218188">
    <property type="component" value="Unassembled WGS sequence"/>
</dbReference>
<evidence type="ECO:0000313" key="2">
    <source>
        <dbReference type="Proteomes" id="UP001218188"/>
    </source>
</evidence>
<gene>
    <name evidence="1" type="ORF">C8F04DRAFT_1399468</name>
</gene>
<keyword evidence="2" id="KW-1185">Reference proteome</keyword>
<reference evidence="1" key="1">
    <citation type="submission" date="2023-03" db="EMBL/GenBank/DDBJ databases">
        <title>Massive genome expansion in bonnet fungi (Mycena s.s.) driven by repeated elements and novel gene families across ecological guilds.</title>
        <authorList>
            <consortium name="Lawrence Berkeley National Laboratory"/>
            <person name="Harder C.B."/>
            <person name="Miyauchi S."/>
            <person name="Viragh M."/>
            <person name="Kuo A."/>
            <person name="Thoen E."/>
            <person name="Andreopoulos B."/>
            <person name="Lu D."/>
            <person name="Skrede I."/>
            <person name="Drula E."/>
            <person name="Henrissat B."/>
            <person name="Morin E."/>
            <person name="Kohler A."/>
            <person name="Barry K."/>
            <person name="LaButti K."/>
            <person name="Morin E."/>
            <person name="Salamov A."/>
            <person name="Lipzen A."/>
            <person name="Mereny Z."/>
            <person name="Hegedus B."/>
            <person name="Baldrian P."/>
            <person name="Stursova M."/>
            <person name="Weitz H."/>
            <person name="Taylor A."/>
            <person name="Grigoriev I.V."/>
            <person name="Nagy L.G."/>
            <person name="Martin F."/>
            <person name="Kauserud H."/>
        </authorList>
    </citation>
    <scope>NUCLEOTIDE SEQUENCE</scope>
    <source>
        <strain evidence="1">CBHHK200</strain>
    </source>
</reference>
<dbReference type="EMBL" id="JARJCM010000123">
    <property type="protein sequence ID" value="KAJ7027541.1"/>
    <property type="molecule type" value="Genomic_DNA"/>
</dbReference>
<proteinExistence type="predicted"/>
<accession>A0AAD6SGG6</accession>
<comment type="caution">
    <text evidence="1">The sequence shown here is derived from an EMBL/GenBank/DDBJ whole genome shotgun (WGS) entry which is preliminary data.</text>
</comment>
<organism evidence="1 2">
    <name type="scientific">Mycena alexandri</name>
    <dbReference type="NCBI Taxonomy" id="1745969"/>
    <lineage>
        <taxon>Eukaryota</taxon>
        <taxon>Fungi</taxon>
        <taxon>Dikarya</taxon>
        <taxon>Basidiomycota</taxon>
        <taxon>Agaricomycotina</taxon>
        <taxon>Agaricomycetes</taxon>
        <taxon>Agaricomycetidae</taxon>
        <taxon>Agaricales</taxon>
        <taxon>Marasmiineae</taxon>
        <taxon>Mycenaceae</taxon>
        <taxon>Mycena</taxon>
    </lineage>
</organism>
<name>A0AAD6SGG6_9AGAR</name>